<dbReference type="InterPro" id="IPR010982">
    <property type="entry name" value="Lambda_DNA-bd_dom_sf"/>
</dbReference>
<evidence type="ECO:0000256" key="1">
    <source>
        <dbReference type="ARBA" id="ARBA00023015"/>
    </source>
</evidence>
<accession>A0ABV6XEJ4</accession>
<proteinExistence type="predicted"/>
<dbReference type="RefSeq" id="WP_380560196.1">
    <property type="nucleotide sequence ID" value="NZ_JBHEZY010000035.1"/>
</dbReference>
<dbReference type="Pfam" id="PF00356">
    <property type="entry name" value="LacI"/>
    <property type="match status" value="1"/>
</dbReference>
<dbReference type="CDD" id="cd01392">
    <property type="entry name" value="HTH_LacI"/>
    <property type="match status" value="1"/>
</dbReference>
<dbReference type="Proteomes" id="UP001592530">
    <property type="component" value="Unassembled WGS sequence"/>
</dbReference>
<dbReference type="GO" id="GO:0003677">
    <property type="term" value="F:DNA binding"/>
    <property type="evidence" value="ECO:0007669"/>
    <property type="project" value="UniProtKB-KW"/>
</dbReference>
<dbReference type="Gene3D" id="3.40.50.2300">
    <property type="match status" value="2"/>
</dbReference>
<name>A0ABV6XEJ4_9ACTN</name>
<keyword evidence="2 5" id="KW-0238">DNA-binding</keyword>
<comment type="caution">
    <text evidence="5">The sequence shown here is derived from an EMBL/GenBank/DDBJ whole genome shotgun (WGS) entry which is preliminary data.</text>
</comment>
<sequence>MPATERGPRPRRATLADVAALAGVTPGTASKALNGRGRLRPETRQRVLDAAEQLRFQPSAAAQSLLSGRSWTVGLITTDSIGRFGIPVLLGAEDALGAGRTSVLLCDTRGDAIRERHHLQALTARGVDGIIVAGRRTDPRRPLPGPLSVPVVYALGPSTDPGDISVVSDDADGVHLAVRHLADSGRTRVAHVTGPEHHAAAAARAHHTRRALREFGIGLATGRVHYGEWSETWGRQAADIVLRAQPDCDAFFCGNDQIGRGVADALRESGHRVPQDIAVIGYDNWEVMALAARPPLTTVDTSLLEVGRTAALRLMDAIEGSPHHGIESVPCRLVIRDSTGPSATS</sequence>
<keyword evidence="1" id="KW-0805">Transcription regulation</keyword>
<reference evidence="5 6" key="1">
    <citation type="submission" date="2024-09" db="EMBL/GenBank/DDBJ databases">
        <authorList>
            <person name="Lee S.D."/>
        </authorList>
    </citation>
    <scope>NUCLEOTIDE SEQUENCE [LARGE SCALE GENOMIC DNA]</scope>
    <source>
        <strain evidence="5 6">N1-3</strain>
    </source>
</reference>
<dbReference type="SMART" id="SM00354">
    <property type="entry name" value="HTH_LACI"/>
    <property type="match status" value="1"/>
</dbReference>
<evidence type="ECO:0000313" key="6">
    <source>
        <dbReference type="Proteomes" id="UP001592530"/>
    </source>
</evidence>
<evidence type="ECO:0000313" key="5">
    <source>
        <dbReference type="EMBL" id="MFC1436513.1"/>
    </source>
</evidence>
<dbReference type="InterPro" id="IPR028082">
    <property type="entry name" value="Peripla_BP_I"/>
</dbReference>
<protein>
    <submittedName>
        <fullName evidence="5">LacI family DNA-binding transcriptional regulator</fullName>
    </submittedName>
</protein>
<dbReference type="PROSITE" id="PS00356">
    <property type="entry name" value="HTH_LACI_1"/>
    <property type="match status" value="1"/>
</dbReference>
<dbReference type="PANTHER" id="PTHR30146:SF109">
    <property type="entry name" value="HTH-TYPE TRANSCRIPTIONAL REGULATOR GALS"/>
    <property type="match status" value="1"/>
</dbReference>
<evidence type="ECO:0000259" key="4">
    <source>
        <dbReference type="PROSITE" id="PS50932"/>
    </source>
</evidence>
<dbReference type="Pfam" id="PF13377">
    <property type="entry name" value="Peripla_BP_3"/>
    <property type="match status" value="1"/>
</dbReference>
<feature type="domain" description="HTH lacI-type" evidence="4">
    <location>
        <begin position="13"/>
        <end position="67"/>
    </location>
</feature>
<keyword evidence="3" id="KW-0804">Transcription</keyword>
<dbReference type="Gene3D" id="1.10.260.40">
    <property type="entry name" value="lambda repressor-like DNA-binding domains"/>
    <property type="match status" value="1"/>
</dbReference>
<gene>
    <name evidence="5" type="ORF">ACEZDB_38355</name>
</gene>
<evidence type="ECO:0000256" key="3">
    <source>
        <dbReference type="ARBA" id="ARBA00023163"/>
    </source>
</evidence>
<dbReference type="EMBL" id="JBHEZY010000035">
    <property type="protein sequence ID" value="MFC1436513.1"/>
    <property type="molecule type" value="Genomic_DNA"/>
</dbReference>
<dbReference type="PROSITE" id="PS50932">
    <property type="entry name" value="HTH_LACI_2"/>
    <property type="match status" value="1"/>
</dbReference>
<dbReference type="SUPFAM" id="SSF53822">
    <property type="entry name" value="Periplasmic binding protein-like I"/>
    <property type="match status" value="1"/>
</dbReference>
<dbReference type="InterPro" id="IPR046335">
    <property type="entry name" value="LacI/GalR-like_sensor"/>
</dbReference>
<organism evidence="5 6">
    <name type="scientific">Streptacidiphilus alkalitolerans</name>
    <dbReference type="NCBI Taxonomy" id="3342712"/>
    <lineage>
        <taxon>Bacteria</taxon>
        <taxon>Bacillati</taxon>
        <taxon>Actinomycetota</taxon>
        <taxon>Actinomycetes</taxon>
        <taxon>Kitasatosporales</taxon>
        <taxon>Streptomycetaceae</taxon>
        <taxon>Streptacidiphilus</taxon>
    </lineage>
</organism>
<dbReference type="InterPro" id="IPR000843">
    <property type="entry name" value="HTH_LacI"/>
</dbReference>
<dbReference type="SUPFAM" id="SSF47413">
    <property type="entry name" value="lambda repressor-like DNA-binding domains"/>
    <property type="match status" value="1"/>
</dbReference>
<evidence type="ECO:0000256" key="2">
    <source>
        <dbReference type="ARBA" id="ARBA00023125"/>
    </source>
</evidence>
<dbReference type="CDD" id="cd06288">
    <property type="entry name" value="PBP1_sucrose_transcription_regulator"/>
    <property type="match status" value="1"/>
</dbReference>
<dbReference type="PANTHER" id="PTHR30146">
    <property type="entry name" value="LACI-RELATED TRANSCRIPTIONAL REPRESSOR"/>
    <property type="match status" value="1"/>
</dbReference>